<evidence type="ECO:0000313" key="4">
    <source>
        <dbReference type="EMBL" id="MFD2115987.1"/>
    </source>
</evidence>
<keyword evidence="1" id="KW-0175">Coiled coil</keyword>
<dbReference type="InterPro" id="IPR014239">
    <property type="entry name" value="YpeB_PepSY1-2"/>
</dbReference>
<evidence type="ECO:0000256" key="1">
    <source>
        <dbReference type="SAM" id="Coils"/>
    </source>
</evidence>
<evidence type="ECO:0000259" key="2">
    <source>
        <dbReference type="Pfam" id="PF14620"/>
    </source>
</evidence>
<dbReference type="EMBL" id="JBHUHO010000029">
    <property type="protein sequence ID" value="MFD2115987.1"/>
    <property type="molecule type" value="Genomic_DNA"/>
</dbReference>
<feature type="domain" description="Sporulation protein YpeB PepSY1 and PepSY2" evidence="2">
    <location>
        <begin position="186"/>
        <end position="376"/>
    </location>
</feature>
<dbReference type="NCBIfam" id="TIGR02889">
    <property type="entry name" value="spore_YpeB"/>
    <property type="match status" value="1"/>
</dbReference>
<feature type="coiled-coil region" evidence="1">
    <location>
        <begin position="290"/>
        <end position="317"/>
    </location>
</feature>
<sequence length="460" mass="52632">MYKRISAVMFPITLLLLVGFIFWGVQQYQAKQAVLIKAENQYQRAFNDLTFHMGKLNKQLGETLAVHTSSNGHQRKALVNVWRLSGEAQTEVSQLPLSYLPFSDAEQFLSRISNFAYKASVRDLLKQPLTDQEFKTLQTLHEKSQEISQDLSKMQQEVLDNNLRWMDIEMAIAKEDAAQGNLVVDGLLDIDKKIGEYPELDWGPSVMSMYEQKSFKALSDHYVSPEEVKSKAVDMFGWDKSKIKIEENGVDSEYASYVVTYATSDEKKYVRAQFARQGGHLLFYMNDREVKEEKLQLEEVKNAADKLLEKLEFKNMKAISYDKFSNSGTFTYVGSQNGVLLYPEKIVVEMALDNGDLLSMQSREYVQEHQKERKLPEPKISSADARKVLHPKMAVEVERLAVIKGESGEEVLCYEFTGKINDTIYRIYINAETAIEEAIEQMSREDKHVTTALGQVMGQK</sequence>
<gene>
    <name evidence="4" type="primary">ypeB</name>
    <name evidence="4" type="ORF">ACFSJH_09650</name>
</gene>
<dbReference type="Pfam" id="PF14620">
    <property type="entry name" value="YPEB_PepSY1-2"/>
    <property type="match status" value="1"/>
</dbReference>
<dbReference type="Proteomes" id="UP001597362">
    <property type="component" value="Unassembled WGS sequence"/>
</dbReference>
<name>A0ABW4YJS1_9BACL</name>
<evidence type="ECO:0000259" key="3">
    <source>
        <dbReference type="Pfam" id="PF20769"/>
    </source>
</evidence>
<accession>A0ABW4YJS1</accession>
<dbReference type="InterPro" id="IPR048402">
    <property type="entry name" value="YpeB_N"/>
</dbReference>
<keyword evidence="5" id="KW-1185">Reference proteome</keyword>
<feature type="domain" description="Sporulation protein YpeB N-terminal" evidence="3">
    <location>
        <begin position="31"/>
        <end position="167"/>
    </location>
</feature>
<proteinExistence type="predicted"/>
<dbReference type="RefSeq" id="WP_377771709.1">
    <property type="nucleotide sequence ID" value="NZ_JBHUHO010000029.1"/>
</dbReference>
<evidence type="ECO:0000313" key="5">
    <source>
        <dbReference type="Proteomes" id="UP001597362"/>
    </source>
</evidence>
<dbReference type="Pfam" id="PF20769">
    <property type="entry name" value="YPEB_N"/>
    <property type="match status" value="1"/>
</dbReference>
<reference evidence="5" key="1">
    <citation type="journal article" date="2019" name="Int. J. Syst. Evol. Microbiol.">
        <title>The Global Catalogue of Microorganisms (GCM) 10K type strain sequencing project: providing services to taxonomists for standard genome sequencing and annotation.</title>
        <authorList>
            <consortium name="The Broad Institute Genomics Platform"/>
            <consortium name="The Broad Institute Genome Sequencing Center for Infectious Disease"/>
            <person name="Wu L."/>
            <person name="Ma J."/>
        </authorList>
    </citation>
    <scope>NUCLEOTIDE SEQUENCE [LARGE SCALE GENOMIC DNA]</scope>
    <source>
        <strain evidence="5">GH52</strain>
    </source>
</reference>
<protein>
    <submittedName>
        <fullName evidence="4">Germination protein YpeB</fullName>
    </submittedName>
</protein>
<organism evidence="4 5">
    <name type="scientific">Paenibacillus yanchengensis</name>
    <dbReference type="NCBI Taxonomy" id="2035833"/>
    <lineage>
        <taxon>Bacteria</taxon>
        <taxon>Bacillati</taxon>
        <taxon>Bacillota</taxon>
        <taxon>Bacilli</taxon>
        <taxon>Bacillales</taxon>
        <taxon>Paenibacillaceae</taxon>
        <taxon>Paenibacillus</taxon>
    </lineage>
</organism>
<comment type="caution">
    <text evidence="4">The sequence shown here is derived from an EMBL/GenBank/DDBJ whole genome shotgun (WGS) entry which is preliminary data.</text>
</comment>